<dbReference type="AlphaFoldDB" id="A0A3N0I432"/>
<dbReference type="OrthoDB" id="9814591at2"/>
<dbReference type="PANTHER" id="PTHR30518:SF2">
    <property type="entry name" value="ENDOLYTIC MUREIN TRANSGLYCOSYLASE"/>
    <property type="match status" value="1"/>
</dbReference>
<evidence type="ECO:0000256" key="5">
    <source>
        <dbReference type="ARBA" id="ARBA00023239"/>
    </source>
</evidence>
<comment type="similarity">
    <text evidence="7">Belongs to the transglycosylase MltG family.</text>
</comment>
<dbReference type="CDD" id="cd08010">
    <property type="entry name" value="MltG_like"/>
    <property type="match status" value="1"/>
</dbReference>
<keyword evidence="2 7" id="KW-0812">Transmembrane</keyword>
<organism evidence="8 9">
    <name type="scientific">Absicoccus porci</name>
    <dbReference type="NCBI Taxonomy" id="2486576"/>
    <lineage>
        <taxon>Bacteria</taxon>
        <taxon>Bacillati</taxon>
        <taxon>Bacillota</taxon>
        <taxon>Erysipelotrichia</taxon>
        <taxon>Erysipelotrichales</taxon>
        <taxon>Erysipelotrichaceae</taxon>
        <taxon>Absicoccus</taxon>
    </lineage>
</organism>
<feature type="site" description="Important for catalytic activity" evidence="7">
    <location>
        <position position="237"/>
    </location>
</feature>
<feature type="transmembrane region" description="Helical" evidence="7">
    <location>
        <begin position="12"/>
        <end position="31"/>
    </location>
</feature>
<dbReference type="Gene3D" id="3.30.160.60">
    <property type="entry name" value="Classic Zinc Finger"/>
    <property type="match status" value="1"/>
</dbReference>
<name>A0A3N0I432_9FIRM</name>
<evidence type="ECO:0000256" key="1">
    <source>
        <dbReference type="ARBA" id="ARBA00022475"/>
    </source>
</evidence>
<evidence type="ECO:0000256" key="6">
    <source>
        <dbReference type="ARBA" id="ARBA00023316"/>
    </source>
</evidence>
<evidence type="ECO:0000256" key="4">
    <source>
        <dbReference type="ARBA" id="ARBA00023136"/>
    </source>
</evidence>
<dbReference type="EMBL" id="RJQC01000001">
    <property type="protein sequence ID" value="RNM31765.1"/>
    <property type="molecule type" value="Genomic_DNA"/>
</dbReference>
<dbReference type="Proteomes" id="UP000276568">
    <property type="component" value="Unassembled WGS sequence"/>
</dbReference>
<dbReference type="NCBIfam" id="TIGR00247">
    <property type="entry name" value="endolytic transglycosylase MltG"/>
    <property type="match status" value="1"/>
</dbReference>
<gene>
    <name evidence="7 8" type="primary">mltG</name>
    <name evidence="8" type="ORF">EDX97_04210</name>
</gene>
<comment type="caution">
    <text evidence="8">The sequence shown here is derived from an EMBL/GenBank/DDBJ whole genome shotgun (WGS) entry which is preliminary data.</text>
</comment>
<keyword evidence="6 7" id="KW-0961">Cell wall biogenesis/degradation</keyword>
<dbReference type="EC" id="4.2.2.29" evidence="7"/>
<comment type="function">
    <text evidence="7">Functions as a peptidoglycan terminase that cleaves nascent peptidoglycan strands endolytically to terminate their elongation.</text>
</comment>
<evidence type="ECO:0000256" key="2">
    <source>
        <dbReference type="ARBA" id="ARBA00022692"/>
    </source>
</evidence>
<keyword evidence="4 7" id="KW-0472">Membrane</keyword>
<proteinExistence type="inferred from homology"/>
<dbReference type="RefSeq" id="WP_128519925.1">
    <property type="nucleotide sequence ID" value="NZ_JALFCT010000030.1"/>
</dbReference>
<keyword evidence="1 7" id="KW-1003">Cell membrane</keyword>
<dbReference type="HAMAP" id="MF_02065">
    <property type="entry name" value="MltG"/>
    <property type="match status" value="1"/>
</dbReference>
<dbReference type="PANTHER" id="PTHR30518">
    <property type="entry name" value="ENDOLYTIC MUREIN TRANSGLYCOSYLASE"/>
    <property type="match status" value="1"/>
</dbReference>
<dbReference type="GO" id="GO:0009252">
    <property type="term" value="P:peptidoglycan biosynthetic process"/>
    <property type="evidence" value="ECO:0007669"/>
    <property type="project" value="UniProtKB-UniRule"/>
</dbReference>
<keyword evidence="3 7" id="KW-1133">Transmembrane helix</keyword>
<reference evidence="8 9" key="1">
    <citation type="submission" date="2018-11" db="EMBL/GenBank/DDBJ databases">
        <title>Clostridium sp. nov., a member of the family Erysipelotrichaceae isolated from pig faeces.</title>
        <authorList>
            <person name="Chang Y.-H."/>
        </authorList>
    </citation>
    <scope>NUCLEOTIDE SEQUENCE [LARGE SCALE GENOMIC DNA]</scope>
    <source>
        <strain evidence="8 9">YH-panp20</strain>
    </source>
</reference>
<dbReference type="GO" id="GO:0008932">
    <property type="term" value="F:lytic endotransglycosylase activity"/>
    <property type="evidence" value="ECO:0007669"/>
    <property type="project" value="UniProtKB-UniRule"/>
</dbReference>
<dbReference type="GO" id="GO:0071555">
    <property type="term" value="P:cell wall organization"/>
    <property type="evidence" value="ECO:0007669"/>
    <property type="project" value="UniProtKB-KW"/>
</dbReference>
<keyword evidence="9" id="KW-1185">Reference proteome</keyword>
<evidence type="ECO:0000313" key="9">
    <source>
        <dbReference type="Proteomes" id="UP000276568"/>
    </source>
</evidence>
<dbReference type="Gene3D" id="3.30.1490.480">
    <property type="entry name" value="Endolytic murein transglycosylase"/>
    <property type="match status" value="1"/>
</dbReference>
<accession>A0A3N0I432</accession>
<protein>
    <recommendedName>
        <fullName evidence="7">Endolytic murein transglycosylase</fullName>
        <ecNumber evidence="7">4.2.2.29</ecNumber>
    </recommendedName>
    <alternativeName>
        <fullName evidence="7">Peptidoglycan lytic transglycosylase</fullName>
    </alternativeName>
    <alternativeName>
        <fullName evidence="7">Peptidoglycan polymerization terminase</fullName>
    </alternativeName>
</protein>
<comment type="subcellular location">
    <subcellularLocation>
        <location evidence="7">Cell membrane</location>
        <topology evidence="7">Single-pass membrane protein</topology>
    </subcellularLocation>
</comment>
<keyword evidence="5 7" id="KW-0456">Lyase</keyword>
<dbReference type="InterPro" id="IPR003770">
    <property type="entry name" value="MLTG-like"/>
</dbReference>
<evidence type="ECO:0000256" key="3">
    <source>
        <dbReference type="ARBA" id="ARBA00022989"/>
    </source>
</evidence>
<evidence type="ECO:0000256" key="7">
    <source>
        <dbReference type="HAMAP-Rule" id="MF_02065"/>
    </source>
</evidence>
<dbReference type="PROSITE" id="PS51257">
    <property type="entry name" value="PROKAR_LIPOPROTEIN"/>
    <property type="match status" value="1"/>
</dbReference>
<dbReference type="GO" id="GO:0005886">
    <property type="term" value="C:plasma membrane"/>
    <property type="evidence" value="ECO:0007669"/>
    <property type="project" value="UniProtKB-SubCell"/>
</dbReference>
<comment type="catalytic activity">
    <reaction evidence="7">
        <text>a peptidoglycan chain = a peptidoglycan chain with N-acetyl-1,6-anhydromuramyl-[peptide] at the reducing end + a peptidoglycan chain with N-acetylglucosamine at the non-reducing end.</text>
        <dbReference type="EC" id="4.2.2.29"/>
    </reaction>
</comment>
<sequence>MRKSKNKHRPVIIVVLILVIFVVACGGYYFYELTPISDGSKTIDFAIQEGESYDNVLNNLEKKGLIRSARIASLYSKIHTQESYYAGDYEINNGMNTGAVLQYISNVKNTNKEQIKITVPEGKWAKEIAAMIAAKYPKYSTEEILKKWNDISYIKKLAKDYSFLDVDTLNNSNYKVKLEGYLFPDTYALNKDMTIDEITRVFLDRFQDVYETYKSDIENSGYSLQQILTLASIVQFESATKSDMKKIAGVFYNRLDDNMKLQSSVTVCYALYDDFKDAQDCEVNTDVDSPYNTYEHNGLPIGPILNPGEDAIDAVLHPTKSDYLYFVADINGDGKVYYSKTLEEHEKKMEELGLNLDNQ</sequence>
<evidence type="ECO:0000313" key="8">
    <source>
        <dbReference type="EMBL" id="RNM31765.1"/>
    </source>
</evidence>
<dbReference type="Pfam" id="PF02618">
    <property type="entry name" value="YceG"/>
    <property type="match status" value="1"/>
</dbReference>